<feature type="region of interest" description="Disordered" evidence="1">
    <location>
        <begin position="80"/>
        <end position="131"/>
    </location>
</feature>
<proteinExistence type="predicted"/>
<evidence type="ECO:0000313" key="3">
    <source>
        <dbReference type="Proteomes" id="UP000756132"/>
    </source>
</evidence>
<dbReference type="EMBL" id="CP090163">
    <property type="protein sequence ID" value="UJO11205.1"/>
    <property type="molecule type" value="Genomic_DNA"/>
</dbReference>
<keyword evidence="3" id="KW-1185">Reference proteome</keyword>
<dbReference type="Proteomes" id="UP000756132">
    <property type="component" value="Chromosome 1"/>
</dbReference>
<feature type="compositionally biased region" description="Polar residues" evidence="1">
    <location>
        <begin position="80"/>
        <end position="100"/>
    </location>
</feature>
<dbReference type="KEGG" id="ffu:CLAFUR5_02235"/>
<dbReference type="GeneID" id="71982113"/>
<protein>
    <submittedName>
        <fullName evidence="2">Uncharacterized protein</fullName>
    </submittedName>
</protein>
<reference evidence="2" key="1">
    <citation type="submission" date="2021-12" db="EMBL/GenBank/DDBJ databases">
        <authorList>
            <person name="Zaccaron A."/>
            <person name="Stergiopoulos I."/>
        </authorList>
    </citation>
    <scope>NUCLEOTIDE SEQUENCE</scope>
    <source>
        <strain evidence="2">Race5_Kim</strain>
    </source>
</reference>
<accession>A0A9Q8P2R1</accession>
<sequence length="533" mass="59977">MRCKNLLSRLPTPKIKWYSFPARKVNVSQEEQTPKPKMADLTTTFAVYMALLKMRLKDAARRRREEDYLVEVGTEVPQFQYQGTQTEAGVQAEGHTSGSASEAAVLEANEDSPPGANGDIQDDGETSTEESSYAYVELDEITGEDFTAGPARFIPASDGLKECIGLAVTADLLSKILDAAEAQRSFARESSLAVRKQGALMNLQADVDMEISGHELRIMQAKEEPGEDDTPTASLEKELENLRLFREHVDDRRRSAEELLRSQANNLIELHSMVGAILEEACEAAKVLEPMEEDPIAEVEALDLQTEYRDFVRQRQNPSWEEGDEDNETVAELQATRDEDLAPEPQELTEEEQAYQDGKDHYFEARERLEHANERFDRREMDRELERGETEESDSDFDLRWVQRNRELTTEVIEAEVAYAEAKVAAFRVGVELRLDDQSSGFGDEDDNGYRESYEAACKASVDQSKITSWLQTTSDDIGLEDDVGSPVEADDWEAAEVAIGDSGSCIMQGSRRRRIDQWKEQQQVCRTEVAGS</sequence>
<organism evidence="2 3">
    <name type="scientific">Passalora fulva</name>
    <name type="common">Tomato leaf mold</name>
    <name type="synonym">Cladosporium fulvum</name>
    <dbReference type="NCBI Taxonomy" id="5499"/>
    <lineage>
        <taxon>Eukaryota</taxon>
        <taxon>Fungi</taxon>
        <taxon>Dikarya</taxon>
        <taxon>Ascomycota</taxon>
        <taxon>Pezizomycotina</taxon>
        <taxon>Dothideomycetes</taxon>
        <taxon>Dothideomycetidae</taxon>
        <taxon>Mycosphaerellales</taxon>
        <taxon>Mycosphaerellaceae</taxon>
        <taxon>Fulvia</taxon>
    </lineage>
</organism>
<evidence type="ECO:0000256" key="1">
    <source>
        <dbReference type="SAM" id="MobiDB-lite"/>
    </source>
</evidence>
<dbReference type="RefSeq" id="XP_047755571.1">
    <property type="nucleotide sequence ID" value="XM_047901383.1"/>
</dbReference>
<dbReference type="AlphaFoldDB" id="A0A9Q8P2R1"/>
<gene>
    <name evidence="2" type="ORF">CLAFUR5_02235</name>
</gene>
<reference evidence="2" key="2">
    <citation type="journal article" date="2022" name="Microb. Genom.">
        <title>A chromosome-scale genome assembly of the tomato pathogen Cladosporium fulvum reveals a compartmentalized genome architecture and the presence of a dispensable chromosome.</title>
        <authorList>
            <person name="Zaccaron A.Z."/>
            <person name="Chen L.H."/>
            <person name="Samaras A."/>
            <person name="Stergiopoulos I."/>
        </authorList>
    </citation>
    <scope>NUCLEOTIDE SEQUENCE</scope>
    <source>
        <strain evidence="2">Race5_Kim</strain>
    </source>
</reference>
<name>A0A9Q8P2R1_PASFU</name>
<dbReference type="OrthoDB" id="5391053at2759"/>
<evidence type="ECO:0000313" key="2">
    <source>
        <dbReference type="EMBL" id="UJO11205.1"/>
    </source>
</evidence>